<keyword evidence="1" id="KW-0479">Metal-binding</keyword>
<gene>
    <name evidence="4" type="ORF">MCOR_41961</name>
</gene>
<reference evidence="4 5" key="1">
    <citation type="submission" date="2020-06" db="EMBL/GenBank/DDBJ databases">
        <authorList>
            <person name="Li R."/>
            <person name="Bekaert M."/>
        </authorList>
    </citation>
    <scope>NUCLEOTIDE SEQUENCE [LARGE SCALE GENOMIC DNA]</scope>
    <source>
        <strain evidence="5">wild</strain>
    </source>
</reference>
<keyword evidence="1" id="KW-0863">Zinc-finger</keyword>
<evidence type="ECO:0000256" key="1">
    <source>
        <dbReference type="PROSITE-ProRule" id="PRU00024"/>
    </source>
</evidence>
<dbReference type="PROSITE" id="PS50119">
    <property type="entry name" value="ZF_BBOX"/>
    <property type="match status" value="2"/>
</dbReference>
<evidence type="ECO:0000313" key="4">
    <source>
        <dbReference type="EMBL" id="CAC5408582.1"/>
    </source>
</evidence>
<name>A0A6J8DLY0_MYTCO</name>
<sequence>MAQTPSKSCALCDKPATLYCYKDKQFLCSQCKKVIHDRVPVCQDHNVVDIHKAGNHIYKPVPVCDSHKKEFLCYCSQCDCLACKECMTSSHNGHITKEIKKITDICRQDVDQIINKLKTKVEELKKTLKTIDGDHSFLIQSGCDSYIDDVEKTSAEIQQIIDHYKHIEMTTAFDFRDTETHNLKGTRVFFQRLYNESYDRLLEFENLLQEPHDNSFFLEWKGLQKEYKIMTEESEQPLSSPRQMSGFNQNTFRRAIIDGIDKQFQMGLKEQETAVVVFTEEVDILNEKLKGKQEEIDNLSELSRELQLKEKKEIELFDENNKLKTEIYENSHYDTMETIVLIYVVSSRQKEKETTVARLTDEIDVLKEKLKIKQEQIDNLSKLSRDLQLKERKEIQLLDENNKLKTEIKERNIREVALQEEQETTVARLTEEMDVLKEKLKVKQGHIDNPSNESGEAILVLIGYPGSGKSETGNTVIGKRVFKKQSPQKQETHDVLDLHLTVRDTTGFEWLSRFDPGFTDTIRDIFNDRRVGEHLKRRTFLIFTCIDELFNNDEDINEDEFEKWLRTAGDIHKLITSFQLDYCVILNEPGGTKRFKHVEQIVRHIQGILERGSEQDTWCHFNEIELYDFGENATNMCMSLVGNEKNSEIKEDRDFDEKMDQEIEITPRKVIDIVRTLQPLKDKQIRSRKIHAYLHDLGSHMTESDVDKLLNLEKLFCPYEMGKALGMLIALLKVDECITAE</sequence>
<evidence type="ECO:0000313" key="5">
    <source>
        <dbReference type="Proteomes" id="UP000507470"/>
    </source>
</evidence>
<keyword evidence="5" id="KW-1185">Reference proteome</keyword>
<feature type="coiled-coil region" evidence="2">
    <location>
        <begin position="107"/>
        <end position="134"/>
    </location>
</feature>
<evidence type="ECO:0000259" key="3">
    <source>
        <dbReference type="PROSITE" id="PS50119"/>
    </source>
</evidence>
<dbReference type="Gene3D" id="3.30.160.60">
    <property type="entry name" value="Classic Zinc Finger"/>
    <property type="match status" value="1"/>
</dbReference>
<dbReference type="SUPFAM" id="SSF57845">
    <property type="entry name" value="B-box zinc-binding domain"/>
    <property type="match status" value="1"/>
</dbReference>
<dbReference type="InterPro" id="IPR000315">
    <property type="entry name" value="Znf_B-box"/>
</dbReference>
<proteinExistence type="predicted"/>
<dbReference type="InterPro" id="IPR027417">
    <property type="entry name" value="P-loop_NTPase"/>
</dbReference>
<dbReference type="SMART" id="SM00336">
    <property type="entry name" value="BBOX"/>
    <property type="match status" value="2"/>
</dbReference>
<dbReference type="Pfam" id="PF00643">
    <property type="entry name" value="zf-B_box"/>
    <property type="match status" value="2"/>
</dbReference>
<feature type="coiled-coil region" evidence="2">
    <location>
        <begin position="275"/>
        <end position="312"/>
    </location>
</feature>
<dbReference type="EMBL" id="CACVKT020007568">
    <property type="protein sequence ID" value="CAC5408582.1"/>
    <property type="molecule type" value="Genomic_DNA"/>
</dbReference>
<keyword evidence="2" id="KW-0175">Coiled coil</keyword>
<dbReference type="Proteomes" id="UP000507470">
    <property type="component" value="Unassembled WGS sequence"/>
</dbReference>
<keyword evidence="1" id="KW-0862">Zinc</keyword>
<organism evidence="4 5">
    <name type="scientific">Mytilus coruscus</name>
    <name type="common">Sea mussel</name>
    <dbReference type="NCBI Taxonomy" id="42192"/>
    <lineage>
        <taxon>Eukaryota</taxon>
        <taxon>Metazoa</taxon>
        <taxon>Spiralia</taxon>
        <taxon>Lophotrochozoa</taxon>
        <taxon>Mollusca</taxon>
        <taxon>Bivalvia</taxon>
        <taxon>Autobranchia</taxon>
        <taxon>Pteriomorphia</taxon>
        <taxon>Mytilida</taxon>
        <taxon>Mytiloidea</taxon>
        <taxon>Mytilidae</taxon>
        <taxon>Mytilinae</taxon>
        <taxon>Mytilus</taxon>
    </lineage>
</organism>
<feature type="domain" description="B box-type" evidence="3">
    <location>
        <begin position="59"/>
        <end position="99"/>
    </location>
</feature>
<dbReference type="Gene3D" id="3.40.50.300">
    <property type="entry name" value="P-loop containing nucleotide triphosphate hydrolases"/>
    <property type="match status" value="1"/>
</dbReference>
<dbReference type="SUPFAM" id="SSF52540">
    <property type="entry name" value="P-loop containing nucleoside triphosphate hydrolases"/>
    <property type="match status" value="1"/>
</dbReference>
<protein>
    <recommendedName>
        <fullName evidence="3">B box-type domain-containing protein</fullName>
    </recommendedName>
</protein>
<dbReference type="CDD" id="cd19757">
    <property type="entry name" value="Bbox1"/>
    <property type="match status" value="1"/>
</dbReference>
<dbReference type="OrthoDB" id="10423323at2759"/>
<evidence type="ECO:0000256" key="2">
    <source>
        <dbReference type="SAM" id="Coils"/>
    </source>
</evidence>
<dbReference type="GO" id="GO:0008270">
    <property type="term" value="F:zinc ion binding"/>
    <property type="evidence" value="ECO:0007669"/>
    <property type="project" value="UniProtKB-KW"/>
</dbReference>
<feature type="domain" description="B box-type" evidence="3">
    <location>
        <begin position="4"/>
        <end position="50"/>
    </location>
</feature>
<accession>A0A6J8DLY0</accession>
<feature type="coiled-coil region" evidence="2">
    <location>
        <begin position="349"/>
        <end position="446"/>
    </location>
</feature>
<dbReference type="AlphaFoldDB" id="A0A6J8DLY0"/>